<sequence>MREDLDKLLCEKYPKMFVNRDKHMSETCMCWGFCCGDGWFNIIDTLCGHIQHYIDWAEESYNRNVEYNEAVVAAKNGDTSLLAEYFTNSYRLDDRIAEALDSELREVTKPPVQVTVDQVKEKFGTLSFYYTGGDKHISGMVRMAEGMSGVTCEECGAPGTTKGRGWISTLCSEHRTQRDAKYKSDLGLEL</sequence>
<name>A0A6J5LE13_9CAUD</name>
<reference evidence="1" key="1">
    <citation type="submission" date="2020-04" db="EMBL/GenBank/DDBJ databases">
        <authorList>
            <person name="Chiriac C."/>
            <person name="Salcher M."/>
            <person name="Ghai R."/>
            <person name="Kavagutti S V."/>
        </authorList>
    </citation>
    <scope>NUCLEOTIDE SEQUENCE</scope>
</reference>
<accession>A0A6J5LE13</accession>
<protein>
    <submittedName>
        <fullName evidence="1">Uncharacterized protein</fullName>
    </submittedName>
</protein>
<gene>
    <name evidence="1" type="ORF">UFOVP116_159</name>
</gene>
<proteinExistence type="predicted"/>
<evidence type="ECO:0000313" key="1">
    <source>
        <dbReference type="EMBL" id="CAB4129879.1"/>
    </source>
</evidence>
<organism evidence="1">
    <name type="scientific">uncultured Caudovirales phage</name>
    <dbReference type="NCBI Taxonomy" id="2100421"/>
    <lineage>
        <taxon>Viruses</taxon>
        <taxon>Duplodnaviria</taxon>
        <taxon>Heunggongvirae</taxon>
        <taxon>Uroviricota</taxon>
        <taxon>Caudoviricetes</taxon>
        <taxon>Peduoviridae</taxon>
        <taxon>Maltschvirus</taxon>
        <taxon>Maltschvirus maltsch</taxon>
    </lineage>
</organism>
<dbReference type="EMBL" id="LR796237">
    <property type="protein sequence ID" value="CAB4129879.1"/>
    <property type="molecule type" value="Genomic_DNA"/>
</dbReference>